<dbReference type="EMBL" id="CAJHJT010000001">
    <property type="protein sequence ID" value="CAD6992644.1"/>
    <property type="molecule type" value="Genomic_DNA"/>
</dbReference>
<evidence type="ECO:0000313" key="2">
    <source>
        <dbReference type="EMBL" id="CAD6992644.1"/>
    </source>
</evidence>
<accession>A0A811U0Q1</accession>
<proteinExistence type="predicted"/>
<evidence type="ECO:0000256" key="1">
    <source>
        <dbReference type="SAM" id="MobiDB-lite"/>
    </source>
</evidence>
<sequence>MKNCMLALQQTQKSNRLIESRTSLCTPTRTQCAREELAHRRLTANGGKLFGVPTKPPDMRCAALSLRCPSKRQYEAIVSILKSYDVIAEPPRPGAHGRRRRQRLKAAYIK</sequence>
<protein>
    <submittedName>
        <fullName evidence="2">(Mediterranean fruit fly) hypothetical protein</fullName>
    </submittedName>
</protein>
<gene>
    <name evidence="2" type="ORF">CCAP1982_LOCUS1489</name>
</gene>
<reference evidence="2" key="1">
    <citation type="submission" date="2020-11" db="EMBL/GenBank/DDBJ databases">
        <authorList>
            <person name="Whitehead M."/>
        </authorList>
    </citation>
    <scope>NUCLEOTIDE SEQUENCE</scope>
    <source>
        <strain evidence="2">EGII</strain>
    </source>
</reference>
<keyword evidence="3" id="KW-1185">Reference proteome</keyword>
<evidence type="ECO:0000313" key="3">
    <source>
        <dbReference type="Proteomes" id="UP000606786"/>
    </source>
</evidence>
<name>A0A811U0Q1_CERCA</name>
<feature type="region of interest" description="Disordered" evidence="1">
    <location>
        <begin position="89"/>
        <end position="110"/>
    </location>
</feature>
<comment type="caution">
    <text evidence="2">The sequence shown here is derived from an EMBL/GenBank/DDBJ whole genome shotgun (WGS) entry which is preliminary data.</text>
</comment>
<dbReference type="Proteomes" id="UP000606786">
    <property type="component" value="Unassembled WGS sequence"/>
</dbReference>
<organism evidence="2 3">
    <name type="scientific">Ceratitis capitata</name>
    <name type="common">Mediterranean fruit fly</name>
    <name type="synonym">Tephritis capitata</name>
    <dbReference type="NCBI Taxonomy" id="7213"/>
    <lineage>
        <taxon>Eukaryota</taxon>
        <taxon>Metazoa</taxon>
        <taxon>Ecdysozoa</taxon>
        <taxon>Arthropoda</taxon>
        <taxon>Hexapoda</taxon>
        <taxon>Insecta</taxon>
        <taxon>Pterygota</taxon>
        <taxon>Neoptera</taxon>
        <taxon>Endopterygota</taxon>
        <taxon>Diptera</taxon>
        <taxon>Brachycera</taxon>
        <taxon>Muscomorpha</taxon>
        <taxon>Tephritoidea</taxon>
        <taxon>Tephritidae</taxon>
        <taxon>Ceratitis</taxon>
        <taxon>Ceratitis</taxon>
    </lineage>
</organism>
<feature type="compositionally biased region" description="Basic residues" evidence="1">
    <location>
        <begin position="95"/>
        <end position="104"/>
    </location>
</feature>
<dbReference type="AlphaFoldDB" id="A0A811U0Q1"/>